<gene>
    <name evidence="2" type="primary">ORF9421</name>
</gene>
<sequence>IDIKDRKNTEKNKKKTNLSPGRQKTDTRINNQTHSRTLKKKRSDKHRDFVLITRQAQLYV</sequence>
<protein>
    <submittedName>
        <fullName evidence="2">Uncharacterized protein</fullName>
    </submittedName>
</protein>
<feature type="region of interest" description="Disordered" evidence="1">
    <location>
        <begin position="1"/>
        <end position="42"/>
    </location>
</feature>
<evidence type="ECO:0000256" key="1">
    <source>
        <dbReference type="SAM" id="MobiDB-lite"/>
    </source>
</evidence>
<accession>A0A0B6Y120</accession>
<reference evidence="2" key="1">
    <citation type="submission" date="2014-12" db="EMBL/GenBank/DDBJ databases">
        <title>Insight into the proteome of Arion vulgaris.</title>
        <authorList>
            <person name="Aradska J."/>
            <person name="Bulat T."/>
            <person name="Smidak R."/>
            <person name="Sarate P."/>
            <person name="Gangsoo J."/>
            <person name="Sialana F."/>
            <person name="Bilban M."/>
            <person name="Lubec G."/>
        </authorList>
    </citation>
    <scope>NUCLEOTIDE SEQUENCE</scope>
    <source>
        <tissue evidence="2">Skin</tissue>
    </source>
</reference>
<evidence type="ECO:0000313" key="2">
    <source>
        <dbReference type="EMBL" id="CEK49962.1"/>
    </source>
</evidence>
<dbReference type="EMBL" id="HACG01003097">
    <property type="protein sequence ID" value="CEK49962.1"/>
    <property type="molecule type" value="Transcribed_RNA"/>
</dbReference>
<feature type="non-terminal residue" evidence="2">
    <location>
        <position position="1"/>
    </location>
</feature>
<name>A0A0B6Y120_9EUPU</name>
<organism evidence="2">
    <name type="scientific">Arion vulgaris</name>
    <dbReference type="NCBI Taxonomy" id="1028688"/>
    <lineage>
        <taxon>Eukaryota</taxon>
        <taxon>Metazoa</taxon>
        <taxon>Spiralia</taxon>
        <taxon>Lophotrochozoa</taxon>
        <taxon>Mollusca</taxon>
        <taxon>Gastropoda</taxon>
        <taxon>Heterobranchia</taxon>
        <taxon>Euthyneura</taxon>
        <taxon>Panpulmonata</taxon>
        <taxon>Eupulmonata</taxon>
        <taxon>Stylommatophora</taxon>
        <taxon>Helicina</taxon>
        <taxon>Arionoidea</taxon>
        <taxon>Arionidae</taxon>
        <taxon>Arion</taxon>
    </lineage>
</organism>
<proteinExistence type="predicted"/>
<feature type="compositionally biased region" description="Polar residues" evidence="1">
    <location>
        <begin position="18"/>
        <end position="35"/>
    </location>
</feature>
<dbReference type="AlphaFoldDB" id="A0A0B6Y120"/>
<feature type="compositionally biased region" description="Basic and acidic residues" evidence="1">
    <location>
        <begin position="1"/>
        <end position="11"/>
    </location>
</feature>